<accession>A0A0H2QZP0</accession>
<protein>
    <submittedName>
        <fullName evidence="1">Uncharacterized protein</fullName>
    </submittedName>
</protein>
<evidence type="ECO:0000313" key="2">
    <source>
        <dbReference type="Proteomes" id="UP000053477"/>
    </source>
</evidence>
<proteinExistence type="predicted"/>
<dbReference type="EMBL" id="KQ086536">
    <property type="protein sequence ID" value="KLO04452.1"/>
    <property type="molecule type" value="Genomic_DNA"/>
</dbReference>
<name>A0A0H2QZP0_9AGAM</name>
<keyword evidence="2" id="KW-1185">Reference proteome</keyword>
<reference evidence="1 2" key="1">
    <citation type="submission" date="2015-04" db="EMBL/GenBank/DDBJ databases">
        <title>Complete genome sequence of Schizopora paradoxa KUC8140, a cosmopolitan wood degrader in East Asia.</title>
        <authorList>
            <consortium name="DOE Joint Genome Institute"/>
            <person name="Min B."/>
            <person name="Park H."/>
            <person name="Jang Y."/>
            <person name="Kim J.-J."/>
            <person name="Kim K.H."/>
            <person name="Pangilinan J."/>
            <person name="Lipzen A."/>
            <person name="Riley R."/>
            <person name="Grigoriev I.V."/>
            <person name="Spatafora J.W."/>
            <person name="Choi I.-G."/>
        </authorList>
    </citation>
    <scope>NUCLEOTIDE SEQUENCE [LARGE SCALE GENOMIC DNA]</scope>
    <source>
        <strain evidence="1 2">KUC8140</strain>
    </source>
</reference>
<gene>
    <name evidence="1" type="ORF">SCHPADRAFT_754288</name>
</gene>
<dbReference type="InParanoid" id="A0A0H2QZP0"/>
<organism evidence="1 2">
    <name type="scientific">Schizopora paradoxa</name>
    <dbReference type="NCBI Taxonomy" id="27342"/>
    <lineage>
        <taxon>Eukaryota</taxon>
        <taxon>Fungi</taxon>
        <taxon>Dikarya</taxon>
        <taxon>Basidiomycota</taxon>
        <taxon>Agaricomycotina</taxon>
        <taxon>Agaricomycetes</taxon>
        <taxon>Hymenochaetales</taxon>
        <taxon>Schizoporaceae</taxon>
        <taxon>Schizopora</taxon>
    </lineage>
</organism>
<evidence type="ECO:0000313" key="1">
    <source>
        <dbReference type="EMBL" id="KLO04452.1"/>
    </source>
</evidence>
<dbReference type="Proteomes" id="UP000053477">
    <property type="component" value="Unassembled WGS sequence"/>
</dbReference>
<dbReference type="AlphaFoldDB" id="A0A0H2QZP0"/>
<sequence length="160" mass="17425">MRRDRTRRVARGAGRPKTRSVRGLACHLDVYQSAAGARPSLARYGRRKSGVLTSQNSRGHISRTTCSPAFSLRMRGLGIVESAGPRLVVVLLSLFVGDGGCRWGRLRRRRRDVERCCASKYDGPHVYVSPSSRCANGERGGGVVVEISTFEVGGGDHGDR</sequence>